<dbReference type="GO" id="GO:0004610">
    <property type="term" value="F:phosphoacetylglucosamine mutase activity"/>
    <property type="evidence" value="ECO:0007669"/>
    <property type="project" value="UniProtKB-UniRule"/>
</dbReference>
<dbReference type="InterPro" id="IPR049022">
    <property type="entry name" value="AMG1_III"/>
</dbReference>
<protein>
    <recommendedName>
        <fullName evidence="4 11">Phosphoacetylglucosamine mutase</fullName>
        <shortName evidence="11">PAGM</shortName>
        <ecNumber evidence="4 11">5.4.2.3</ecNumber>
    </recommendedName>
    <alternativeName>
        <fullName evidence="10 11">Acetylglucosamine phosphomutase</fullName>
    </alternativeName>
    <alternativeName>
        <fullName evidence="9 11">N-acetylglucosamine-phosphate mutase</fullName>
    </alternativeName>
</protein>
<reference evidence="19 20" key="1">
    <citation type="submission" date="2015-07" db="EMBL/GenBank/DDBJ databases">
        <title>Draft Genome Sequence of Malassezia furfur CBS1878 and Malassezia pachydermatis CBS1879.</title>
        <authorList>
            <person name="Triana S."/>
            <person name="Ohm R."/>
            <person name="Gonzalez A."/>
            <person name="DeCock H."/>
            <person name="Restrepo S."/>
            <person name="Celis A."/>
        </authorList>
    </citation>
    <scope>NUCLEOTIDE SEQUENCE [LARGE SCALE GENOMIC DNA]</scope>
    <source>
        <strain evidence="19 20">CBS 1879</strain>
    </source>
</reference>
<evidence type="ECO:0000256" key="7">
    <source>
        <dbReference type="ARBA" id="ARBA00022842"/>
    </source>
</evidence>
<evidence type="ECO:0000313" key="19">
    <source>
        <dbReference type="EMBL" id="KOS16398.1"/>
    </source>
</evidence>
<dbReference type="EC" id="5.4.2.3" evidence="4 11"/>
<feature type="active site" description="Phosphoserine intermediate" evidence="12">
    <location>
        <position position="65"/>
    </location>
</feature>
<dbReference type="Pfam" id="PF00408">
    <property type="entry name" value="PGM_PMM_IV"/>
    <property type="match status" value="1"/>
</dbReference>
<dbReference type="Pfam" id="PF21404">
    <property type="entry name" value="AMG1_III"/>
    <property type="match status" value="1"/>
</dbReference>
<evidence type="ECO:0000256" key="2">
    <source>
        <dbReference type="ARBA" id="ARBA00004865"/>
    </source>
</evidence>
<comment type="cofactor">
    <cofactor evidence="11 14">
        <name>Mg(2+)</name>
        <dbReference type="ChEBI" id="CHEBI:18420"/>
    </cofactor>
    <text evidence="11 14">Binds 1 Mg(2+) ion per subunit.</text>
</comment>
<evidence type="ECO:0000313" key="20">
    <source>
        <dbReference type="Proteomes" id="UP000037751"/>
    </source>
</evidence>
<evidence type="ECO:0000259" key="16">
    <source>
        <dbReference type="Pfam" id="PF02878"/>
    </source>
</evidence>
<evidence type="ECO:0000256" key="12">
    <source>
        <dbReference type="PIRSR" id="PIRSR016408-1"/>
    </source>
</evidence>
<keyword evidence="8 11" id="KW-0413">Isomerase</keyword>
<evidence type="ECO:0000256" key="13">
    <source>
        <dbReference type="PIRSR" id="PIRSR016408-2"/>
    </source>
</evidence>
<organism evidence="19 20">
    <name type="scientific">Malassezia pachydermatis</name>
    <dbReference type="NCBI Taxonomy" id="77020"/>
    <lineage>
        <taxon>Eukaryota</taxon>
        <taxon>Fungi</taxon>
        <taxon>Dikarya</taxon>
        <taxon>Basidiomycota</taxon>
        <taxon>Ustilaginomycotina</taxon>
        <taxon>Malasseziomycetes</taxon>
        <taxon>Malasseziales</taxon>
        <taxon>Malasseziaceae</taxon>
        <taxon>Malassezia</taxon>
    </lineage>
</organism>
<evidence type="ECO:0000259" key="15">
    <source>
        <dbReference type="Pfam" id="PF00408"/>
    </source>
</evidence>
<dbReference type="GO" id="GO:0006048">
    <property type="term" value="P:UDP-N-acetylglucosamine biosynthetic process"/>
    <property type="evidence" value="ECO:0007669"/>
    <property type="project" value="UniProtKB-UniRule"/>
</dbReference>
<dbReference type="RefSeq" id="XP_017994030.1">
    <property type="nucleotide sequence ID" value="XM_018138056.1"/>
</dbReference>
<dbReference type="PANTHER" id="PTHR45955">
    <property type="entry name" value="PHOSPHOACETYLGLUCOSAMINE MUTASE"/>
    <property type="match status" value="1"/>
</dbReference>
<feature type="binding site" evidence="13">
    <location>
        <begin position="506"/>
        <end position="510"/>
    </location>
    <ligand>
        <name>substrate</name>
    </ligand>
</feature>
<dbReference type="UniPathway" id="UPA00113">
    <property type="reaction ID" value="UER00530"/>
</dbReference>
<feature type="domain" description="Alpha-D-phosphohexomutase alpha/beta/alpha" evidence="16">
    <location>
        <begin position="91"/>
        <end position="174"/>
    </location>
</feature>
<evidence type="ECO:0000256" key="11">
    <source>
        <dbReference type="PIRNR" id="PIRNR016408"/>
    </source>
</evidence>
<comment type="catalytic activity">
    <reaction evidence="1 11">
        <text>N-acetyl-alpha-D-glucosamine 1-phosphate = N-acetyl-D-glucosamine 6-phosphate</text>
        <dbReference type="Rhea" id="RHEA:23804"/>
        <dbReference type="ChEBI" id="CHEBI:57513"/>
        <dbReference type="ChEBI" id="CHEBI:57776"/>
        <dbReference type="EC" id="5.4.2.3"/>
    </reaction>
</comment>
<evidence type="ECO:0000256" key="1">
    <source>
        <dbReference type="ARBA" id="ARBA00000558"/>
    </source>
</evidence>
<keyword evidence="5" id="KW-0597">Phosphoprotein</keyword>
<feature type="binding site" evidence="13">
    <location>
        <position position="515"/>
    </location>
    <ligand>
        <name>substrate</name>
    </ligand>
</feature>
<feature type="domain" description="Alpha-D-phosphohexomutase C-terminal" evidence="15">
    <location>
        <begin position="483"/>
        <end position="534"/>
    </location>
</feature>
<dbReference type="AlphaFoldDB" id="A0A0M8MQP0"/>
<accession>A0A0M8MQP0</accession>
<evidence type="ECO:0000256" key="10">
    <source>
        <dbReference type="ARBA" id="ARBA00032065"/>
    </source>
</evidence>
<dbReference type="InterPro" id="IPR016055">
    <property type="entry name" value="A-D-PHexomutase_a/b/a-I/II/III"/>
</dbReference>
<dbReference type="Pfam" id="PF21405">
    <property type="entry name" value="AMG1_II"/>
    <property type="match status" value="1"/>
</dbReference>
<keyword evidence="7 11" id="KW-0460">Magnesium</keyword>
<comment type="similarity">
    <text evidence="3 11">Belongs to the phosphohexose mutase family.</text>
</comment>
<evidence type="ECO:0000256" key="6">
    <source>
        <dbReference type="ARBA" id="ARBA00022723"/>
    </source>
</evidence>
<comment type="function">
    <text evidence="11">Catalyzes the conversion of GlcNAc-6-P into GlcNAc-1-P during the synthesis of uridine diphosphate/UDP-GlcNAc, which is a biosynthetic precursor of chitin and also supplies the amino sugars for N-linked oligosaccharides of glycoproteins.</text>
</comment>
<feature type="binding site" evidence="14">
    <location>
        <position position="288"/>
    </location>
    <ligand>
        <name>Mg(2+)</name>
        <dbReference type="ChEBI" id="CHEBI:18420"/>
    </ligand>
</feature>
<keyword evidence="20" id="KW-1185">Reference proteome</keyword>
<dbReference type="InterPro" id="IPR036900">
    <property type="entry name" value="A-D-PHexomutase_C_sf"/>
</dbReference>
<dbReference type="PANTHER" id="PTHR45955:SF1">
    <property type="entry name" value="PHOSPHOACETYLGLUCOSAMINE MUTASE"/>
    <property type="match status" value="1"/>
</dbReference>
<evidence type="ECO:0000259" key="18">
    <source>
        <dbReference type="Pfam" id="PF21405"/>
    </source>
</evidence>
<dbReference type="Gene3D" id="3.30.310.50">
    <property type="entry name" value="Alpha-D-phosphohexomutase, C-terminal domain"/>
    <property type="match status" value="1"/>
</dbReference>
<feature type="binding site" evidence="13">
    <location>
        <begin position="380"/>
        <end position="382"/>
    </location>
    <ligand>
        <name>substrate</name>
    </ligand>
</feature>
<dbReference type="GO" id="GO:0000287">
    <property type="term" value="F:magnesium ion binding"/>
    <property type="evidence" value="ECO:0007669"/>
    <property type="project" value="InterPro"/>
</dbReference>
<dbReference type="Proteomes" id="UP000037751">
    <property type="component" value="Unassembled WGS sequence"/>
</dbReference>
<dbReference type="Gene3D" id="3.40.120.10">
    <property type="entry name" value="Alpha-D-Glucose-1,6-Bisphosphate, subunit A, domain 3"/>
    <property type="match status" value="2"/>
</dbReference>
<dbReference type="InterPro" id="IPR005843">
    <property type="entry name" value="A-D-PHexomutase_C"/>
</dbReference>
<evidence type="ECO:0000256" key="14">
    <source>
        <dbReference type="PIRSR" id="PIRSR016408-3"/>
    </source>
</evidence>
<evidence type="ECO:0000256" key="8">
    <source>
        <dbReference type="ARBA" id="ARBA00023235"/>
    </source>
</evidence>
<dbReference type="PROSITE" id="PS00710">
    <property type="entry name" value="PGM_PMM"/>
    <property type="match status" value="1"/>
</dbReference>
<dbReference type="OrthoDB" id="1928at2759"/>
<dbReference type="InterPro" id="IPR049023">
    <property type="entry name" value="AMG1_II"/>
</dbReference>
<evidence type="ECO:0000256" key="4">
    <source>
        <dbReference type="ARBA" id="ARBA00012731"/>
    </source>
</evidence>
<dbReference type="InterPro" id="IPR016657">
    <property type="entry name" value="PAGM"/>
</dbReference>
<dbReference type="FunFam" id="3.30.310.50:FF:000003">
    <property type="entry name" value="Phosphoacetylglucosamine mutase"/>
    <property type="match status" value="1"/>
</dbReference>
<comment type="pathway">
    <text evidence="2 11">Nucleotide-sugar biosynthesis; UDP-N-acetyl-alpha-D-glucosamine biosynthesis; N-acetyl-alpha-D-glucosamine 1-phosphate from alpha-D-glucosamine 6-phosphate (route I): step 2/2.</text>
</comment>
<dbReference type="InterPro" id="IPR016066">
    <property type="entry name" value="A-D-PHexomutase_CS"/>
</dbReference>
<dbReference type="EMBL" id="LGAV01000001">
    <property type="protein sequence ID" value="KOS16398.1"/>
    <property type="molecule type" value="Genomic_DNA"/>
</dbReference>
<dbReference type="SUPFAM" id="SSF53738">
    <property type="entry name" value="Phosphoglucomutase, first 3 domains"/>
    <property type="match status" value="3"/>
</dbReference>
<dbReference type="InterPro" id="IPR005844">
    <property type="entry name" value="A-D-PHexomutase_a/b/a-I"/>
</dbReference>
<comment type="caution">
    <text evidence="19">The sequence shown here is derived from an EMBL/GenBank/DDBJ whole genome shotgun (WGS) entry which is preliminary data.</text>
</comment>
<gene>
    <name evidence="19" type="ORF">Malapachy_3590</name>
</gene>
<feature type="domain" description="Phosphoacetylglucosamine mutase AMG1" evidence="17">
    <location>
        <begin position="309"/>
        <end position="445"/>
    </location>
</feature>
<keyword evidence="6 11" id="KW-0479">Metal-binding</keyword>
<feature type="binding site" evidence="14">
    <location>
        <position position="284"/>
    </location>
    <ligand>
        <name>Mg(2+)</name>
        <dbReference type="ChEBI" id="CHEBI:18420"/>
    </ligand>
</feature>
<name>A0A0M8MQP0_9BASI</name>
<dbReference type="GeneID" id="28729932"/>
<evidence type="ECO:0000256" key="5">
    <source>
        <dbReference type="ARBA" id="ARBA00022553"/>
    </source>
</evidence>
<feature type="binding site" evidence="14">
    <location>
        <position position="286"/>
    </location>
    <ligand>
        <name>Mg(2+)</name>
        <dbReference type="ChEBI" id="CHEBI:18420"/>
    </ligand>
</feature>
<feature type="domain" description="Phosphoacetylglucosamine mutase AMG1" evidence="18">
    <location>
        <begin position="185"/>
        <end position="291"/>
    </location>
</feature>
<dbReference type="FunFam" id="3.40.120.10:FF:000038">
    <property type="entry name" value="Phosphoacetylglucosamine mutase"/>
    <property type="match status" value="1"/>
</dbReference>
<sequence>MLHEKDIIAASKAHPKPDIKYTYGTAGFRTKADILDSTCFRIGLVAALRSLVKEGRFIGVMITASHNPEEDNGVKIVDTRGEMLAPEWEGICSQVANAPSDEAVVLELTKIVHEHRLDTSMTPRIVFGYDTRPSSSRLVKAMLDGLHAMHAEIVDGGMLTTPQLHYLVLAHNTQATDHPYGHPDEMGYYKKLAGAFQELLGGQKVKLPVVVDCANGVGAKAMQGLLDLLPKDLVDVTLLRTDVGKTGALNNGCGADFVKTNQRMPLGYENEPSVKEDTLLCSFDGDADRIVFYYLTGPASKPESFHLLDGDKIATLATDYLATLCKAAKLDIKLGCVQTAYANGASTEYLAKRVPITCTKTGVKHLHHAAERHDIGVYFEANGHGTVLFSPYTMVMIDMANRLAKEGCQDSLHKLRTLPILINQAVGDAISDLLLVLYILTMNGWDAYLWDSCYEDLPNRLAKIQVPDRFVFQTSDAERRLDQPHGLQDKIDAVVKRTPNGRAFVRPSGTEDVVRIYAEARTPDDVEALLNSVCDLVKSAV</sequence>
<feature type="binding site" description="via phosphate group" evidence="14">
    <location>
        <position position="65"/>
    </location>
    <ligand>
        <name>Mg(2+)</name>
        <dbReference type="ChEBI" id="CHEBI:18420"/>
    </ligand>
</feature>
<evidence type="ECO:0000259" key="17">
    <source>
        <dbReference type="Pfam" id="PF21404"/>
    </source>
</evidence>
<dbReference type="VEuPathDB" id="FungiDB:Malapachy_3590"/>
<dbReference type="Pfam" id="PF02878">
    <property type="entry name" value="PGM_PMM_I"/>
    <property type="match status" value="1"/>
</dbReference>
<dbReference type="SUPFAM" id="SSF55957">
    <property type="entry name" value="Phosphoglucomutase, C-terminal domain"/>
    <property type="match status" value="1"/>
</dbReference>
<dbReference type="GO" id="GO:0005975">
    <property type="term" value="P:carbohydrate metabolic process"/>
    <property type="evidence" value="ECO:0007669"/>
    <property type="project" value="InterPro"/>
</dbReference>
<dbReference type="STRING" id="77020.A0A0M8MQP0"/>
<dbReference type="CDD" id="cd03086">
    <property type="entry name" value="PGM3"/>
    <property type="match status" value="1"/>
</dbReference>
<evidence type="ECO:0000256" key="3">
    <source>
        <dbReference type="ARBA" id="ARBA00010231"/>
    </source>
</evidence>
<dbReference type="PIRSF" id="PIRSF016408">
    <property type="entry name" value="PAGM"/>
    <property type="match status" value="1"/>
</dbReference>
<proteinExistence type="inferred from homology"/>
<evidence type="ECO:0000256" key="9">
    <source>
        <dbReference type="ARBA" id="ARBA00031926"/>
    </source>
</evidence>